<dbReference type="PANTHER" id="PTHR34835">
    <property type="entry name" value="OS07G0283600 PROTEIN-RELATED"/>
    <property type="match status" value="1"/>
</dbReference>
<dbReference type="InterPro" id="IPR003653">
    <property type="entry name" value="Peptidase_C48_C"/>
</dbReference>
<dbReference type="PANTHER" id="PTHR34835:SF34">
    <property type="entry name" value="OS08G0555500 PROTEIN"/>
    <property type="match status" value="1"/>
</dbReference>
<accession>A0A803M850</accession>
<dbReference type="AlphaFoldDB" id="A0A803M850"/>
<dbReference type="EnsemblPlants" id="AUR62025076-RA">
    <property type="protein sequence ID" value="AUR62025076-RA:cds"/>
    <property type="gene ID" value="AUR62025076"/>
</dbReference>
<feature type="compositionally biased region" description="Pro residues" evidence="5">
    <location>
        <begin position="721"/>
        <end position="732"/>
    </location>
</feature>
<evidence type="ECO:0000313" key="7">
    <source>
        <dbReference type="EnsemblPlants" id="AUR62025076-RA:cds"/>
    </source>
</evidence>
<feature type="compositionally biased region" description="Basic residues" evidence="5">
    <location>
        <begin position="10"/>
        <end position="21"/>
    </location>
</feature>
<organism evidence="7 8">
    <name type="scientific">Chenopodium quinoa</name>
    <name type="common">Quinoa</name>
    <dbReference type="NCBI Taxonomy" id="63459"/>
    <lineage>
        <taxon>Eukaryota</taxon>
        <taxon>Viridiplantae</taxon>
        <taxon>Streptophyta</taxon>
        <taxon>Embryophyta</taxon>
        <taxon>Tracheophyta</taxon>
        <taxon>Spermatophyta</taxon>
        <taxon>Magnoliopsida</taxon>
        <taxon>eudicotyledons</taxon>
        <taxon>Gunneridae</taxon>
        <taxon>Pentapetalae</taxon>
        <taxon>Caryophyllales</taxon>
        <taxon>Chenopodiaceae</taxon>
        <taxon>Chenopodioideae</taxon>
        <taxon>Atripliceae</taxon>
        <taxon>Chenopodium</taxon>
    </lineage>
</organism>
<dbReference type="InterPro" id="IPR038765">
    <property type="entry name" value="Papain-like_cys_pep_sf"/>
</dbReference>
<evidence type="ECO:0000256" key="2">
    <source>
        <dbReference type="ARBA" id="ARBA00022670"/>
    </source>
</evidence>
<evidence type="ECO:0000259" key="6">
    <source>
        <dbReference type="Pfam" id="PF02902"/>
    </source>
</evidence>
<feature type="region of interest" description="Disordered" evidence="5">
    <location>
        <begin position="696"/>
        <end position="738"/>
    </location>
</feature>
<keyword evidence="4" id="KW-0175">Coiled coil</keyword>
<evidence type="ECO:0000256" key="3">
    <source>
        <dbReference type="ARBA" id="ARBA00022801"/>
    </source>
</evidence>
<comment type="similarity">
    <text evidence="1">Belongs to the peptidase C48 family.</text>
</comment>
<feature type="region of interest" description="Disordered" evidence="5">
    <location>
        <begin position="1"/>
        <end position="21"/>
    </location>
</feature>
<keyword evidence="3" id="KW-0378">Hydrolase</keyword>
<evidence type="ECO:0000256" key="5">
    <source>
        <dbReference type="SAM" id="MobiDB-lite"/>
    </source>
</evidence>
<feature type="region of interest" description="Disordered" evidence="5">
    <location>
        <begin position="319"/>
        <end position="358"/>
    </location>
</feature>
<keyword evidence="8" id="KW-1185">Reference proteome</keyword>
<reference evidence="7" key="1">
    <citation type="journal article" date="2017" name="Nature">
        <title>The genome of Chenopodium quinoa.</title>
        <authorList>
            <person name="Jarvis D.E."/>
            <person name="Ho Y.S."/>
            <person name="Lightfoot D.J."/>
            <person name="Schmoeckel S.M."/>
            <person name="Li B."/>
            <person name="Borm T.J.A."/>
            <person name="Ohyanagi H."/>
            <person name="Mineta K."/>
            <person name="Michell C.T."/>
            <person name="Saber N."/>
            <person name="Kharbatia N.M."/>
            <person name="Rupper R.R."/>
            <person name="Sharp A.R."/>
            <person name="Dally N."/>
            <person name="Boughton B.A."/>
            <person name="Woo Y.H."/>
            <person name="Gao G."/>
            <person name="Schijlen E.G.W.M."/>
            <person name="Guo X."/>
            <person name="Momin A.A."/>
            <person name="Negrao S."/>
            <person name="Al-Babili S."/>
            <person name="Gehring C."/>
            <person name="Roessner U."/>
            <person name="Jung C."/>
            <person name="Murphy K."/>
            <person name="Arold S.T."/>
            <person name="Gojobori T."/>
            <person name="van der Linden C.G."/>
            <person name="van Loo E.N."/>
            <person name="Jellen E.N."/>
            <person name="Maughan P.J."/>
            <person name="Tester M."/>
        </authorList>
    </citation>
    <scope>NUCLEOTIDE SEQUENCE [LARGE SCALE GENOMIC DNA]</scope>
    <source>
        <strain evidence="7">cv. PI 614886</strain>
    </source>
</reference>
<protein>
    <recommendedName>
        <fullName evidence="6">Ubiquitin-like protease family profile domain-containing protein</fullName>
    </recommendedName>
</protein>
<dbReference type="Gramene" id="AUR62025076-RA">
    <property type="protein sequence ID" value="AUR62025076-RA:cds"/>
    <property type="gene ID" value="AUR62025076"/>
</dbReference>
<reference evidence="7" key="2">
    <citation type="submission" date="2021-03" db="UniProtKB">
        <authorList>
            <consortium name="EnsemblPlants"/>
        </authorList>
    </citation>
    <scope>IDENTIFICATION</scope>
</reference>
<keyword evidence="2" id="KW-0645">Protease</keyword>
<evidence type="ECO:0000256" key="4">
    <source>
        <dbReference type="SAM" id="Coils"/>
    </source>
</evidence>
<feature type="compositionally biased region" description="Basic and acidic residues" evidence="5">
    <location>
        <begin position="341"/>
        <end position="352"/>
    </location>
</feature>
<feature type="compositionally biased region" description="Basic and acidic residues" evidence="5">
    <location>
        <begin position="696"/>
        <end position="720"/>
    </location>
</feature>
<dbReference type="Pfam" id="PF02902">
    <property type="entry name" value="Peptidase_C48"/>
    <property type="match status" value="1"/>
</dbReference>
<proteinExistence type="inferred from homology"/>
<dbReference type="GO" id="GO:0006508">
    <property type="term" value="P:proteolysis"/>
    <property type="evidence" value="ECO:0007669"/>
    <property type="project" value="UniProtKB-KW"/>
</dbReference>
<sequence>MKLVTAMNKSPKKPVATKKSPKKHVAVVDDEAVEDNGGIIIKKTHCRPNAVIDLMKDFSEDQKKAVSDIGFAGLFELKLTYVQTRMLPWTTSMNKAKLDVGLEDEIIVNILKKKIQTLKQGGDDFKKYFVMYVCSIFLAPVANRVIDSKIIKYCDDVKEIPNLDWCSYVLENLYNAVQRLKNNKNKEARSGISGYIEIHEKARDELEEDLMLLLRDTSLFSMLHANRINAITQRLRDVADRNTILDVTNIFYDTYQEQAAKHKEYLNQHQINVEDIDPNTEVNIADDGDDFHEEPNEDLNNVISSVTDSILKDTVVQEDAIKDDGDNAEEDGGQPRKKASKDKPPVTKEQSDGNKQPVAEETIVLKNIHQEIASKININVDCGEKDVEVNFASKSMRSNKSRMNEMPELYQVVADYCFRPLELSLMSQGPSQPTPKTDEKEIPSPSTHAAELIQAWYDWMCLCDANEKIMTAQLIFVPICLSNHYSLIVVNLLKETIQYLDNKEYDDRHRSFYKILASLVVEEMSNFLKRINHEKADEILFYEFDEVMFKWKTPKYTLDCDVFTMMHMLCFTRDPFDFDLDLANRRKVYHAEICVALALAEINTKRKDLVEKFSRFRVVRKLEQAKKVKDMIYVSDFLKTHKEVMKNMSLKCKQVIDYLAINDDENFPNKRQKERSENDMVRFFFGLDFMEPSREVNEEVSASEKEVEHARVEEASKEAPPKPPAPYMPKVPFPQRLA</sequence>
<evidence type="ECO:0000313" key="8">
    <source>
        <dbReference type="Proteomes" id="UP000596660"/>
    </source>
</evidence>
<dbReference type="GO" id="GO:0008234">
    <property type="term" value="F:cysteine-type peptidase activity"/>
    <property type="evidence" value="ECO:0007669"/>
    <property type="project" value="InterPro"/>
</dbReference>
<dbReference type="Proteomes" id="UP000596660">
    <property type="component" value="Unplaced"/>
</dbReference>
<feature type="coiled-coil region" evidence="4">
    <location>
        <begin position="170"/>
        <end position="216"/>
    </location>
</feature>
<evidence type="ECO:0000256" key="1">
    <source>
        <dbReference type="ARBA" id="ARBA00005234"/>
    </source>
</evidence>
<name>A0A803M850_CHEQI</name>
<dbReference type="SUPFAM" id="SSF54001">
    <property type="entry name" value="Cysteine proteinases"/>
    <property type="match status" value="1"/>
</dbReference>
<feature type="domain" description="Ubiquitin-like protease family profile" evidence="6">
    <location>
        <begin position="452"/>
        <end position="575"/>
    </location>
</feature>
<dbReference type="Gene3D" id="3.40.395.10">
    <property type="entry name" value="Adenoviral Proteinase, Chain A"/>
    <property type="match status" value="1"/>
</dbReference>